<dbReference type="Gene3D" id="3.90.220.20">
    <property type="entry name" value="DNA methylase specificity domains"/>
    <property type="match status" value="2"/>
</dbReference>
<dbReference type="PANTHER" id="PTHR30408">
    <property type="entry name" value="TYPE-1 RESTRICTION ENZYME ECOKI SPECIFICITY PROTEIN"/>
    <property type="match status" value="1"/>
</dbReference>
<evidence type="ECO:0000259" key="4">
    <source>
        <dbReference type="Pfam" id="PF01420"/>
    </source>
</evidence>
<evidence type="ECO:0000256" key="3">
    <source>
        <dbReference type="ARBA" id="ARBA00023125"/>
    </source>
</evidence>
<reference evidence="5" key="1">
    <citation type="submission" date="2016-10" db="EMBL/GenBank/DDBJ databases">
        <authorList>
            <person name="de Groot N.N."/>
        </authorList>
    </citation>
    <scope>NUCLEOTIDE SEQUENCE</scope>
</reference>
<dbReference type="GO" id="GO:0003677">
    <property type="term" value="F:DNA binding"/>
    <property type="evidence" value="ECO:0007669"/>
    <property type="project" value="UniProtKB-KW"/>
</dbReference>
<sequence>MTQYKKLGEFAKIQGGYAYKSIDFKDTGIPVLKIKNVGKGKLLFDDISYVDEVFIELTSNYITRAGDILISMTGSHINQPASMVGRVAKVSKDDPISLINQRVGRVVLKKNALVDKRFLYYCLSQYKTQLYLVSNGSGSANQININSRLIESVDIPNLPYETTVKIAHILSTLDDKIELNRKMNQTLEEMAQALFKSWFVDFDPVHARANSRESDEVVARELGISKEVLELFPSRFVESELGLIPEGWEVKKISNFGLIVTGKTPPKKVEDAYANGDKPFITPTDIDDSMFVTSTNRYLSRNGQDAIKNSFIASGSICVTCIGSKMGKTTIAPIDSFTNQQINSIVVFNNICRNYLFCNLRNRKKEIFRMGNSGSTMPILNKSAFSKLPIISAEKEILFYFNKKIEDMLSLVLANDMQNITLQKTRDTLLPKLLSGELDVSNIEMELN</sequence>
<feature type="domain" description="Type I restriction modification DNA specificity" evidence="4">
    <location>
        <begin position="245"/>
        <end position="412"/>
    </location>
</feature>
<gene>
    <name evidence="5" type="ORF">MNB_SV-14-1607</name>
</gene>
<dbReference type="AlphaFoldDB" id="A0A1W1BZR8"/>
<feature type="domain" description="Type I restriction modification DNA specificity" evidence="4">
    <location>
        <begin position="3"/>
        <end position="189"/>
    </location>
</feature>
<dbReference type="InterPro" id="IPR052021">
    <property type="entry name" value="Type-I_RS_S_subunit"/>
</dbReference>
<evidence type="ECO:0000256" key="2">
    <source>
        <dbReference type="ARBA" id="ARBA00022747"/>
    </source>
</evidence>
<dbReference type="EC" id="3.1.21.3" evidence="5"/>
<keyword evidence="2" id="KW-0680">Restriction system</keyword>
<proteinExistence type="inferred from homology"/>
<dbReference type="Gene3D" id="1.10.287.1120">
    <property type="entry name" value="Bipartite methylase S protein"/>
    <property type="match status" value="1"/>
</dbReference>
<dbReference type="SUPFAM" id="SSF116734">
    <property type="entry name" value="DNA methylase specificity domain"/>
    <property type="match status" value="2"/>
</dbReference>
<evidence type="ECO:0000313" key="5">
    <source>
        <dbReference type="EMBL" id="SFV58994.1"/>
    </source>
</evidence>
<keyword evidence="3" id="KW-0238">DNA-binding</keyword>
<dbReference type="PANTHER" id="PTHR30408:SF13">
    <property type="entry name" value="TYPE I RESTRICTION ENZYME HINDI SPECIFICITY SUBUNIT"/>
    <property type="match status" value="1"/>
</dbReference>
<comment type="similarity">
    <text evidence="1">Belongs to the type-I restriction system S methylase family.</text>
</comment>
<dbReference type="InterPro" id="IPR044946">
    <property type="entry name" value="Restrct_endonuc_typeI_TRD_sf"/>
</dbReference>
<name>A0A1W1BZR8_9ZZZZ</name>
<organism evidence="5">
    <name type="scientific">hydrothermal vent metagenome</name>
    <dbReference type="NCBI Taxonomy" id="652676"/>
    <lineage>
        <taxon>unclassified sequences</taxon>
        <taxon>metagenomes</taxon>
        <taxon>ecological metagenomes</taxon>
    </lineage>
</organism>
<keyword evidence="5" id="KW-0378">Hydrolase</keyword>
<dbReference type="CDD" id="cd17278">
    <property type="entry name" value="RMtype1_S_LdeBORF1052P-TRD2-CR2"/>
    <property type="match status" value="1"/>
</dbReference>
<dbReference type="InterPro" id="IPR000055">
    <property type="entry name" value="Restrct_endonuc_typeI_TRD"/>
</dbReference>
<dbReference type="EMBL" id="FPHN01000098">
    <property type="protein sequence ID" value="SFV58994.1"/>
    <property type="molecule type" value="Genomic_DNA"/>
</dbReference>
<evidence type="ECO:0000256" key="1">
    <source>
        <dbReference type="ARBA" id="ARBA00010923"/>
    </source>
</evidence>
<dbReference type="GO" id="GO:0009035">
    <property type="term" value="F:type I site-specific deoxyribonuclease activity"/>
    <property type="evidence" value="ECO:0007669"/>
    <property type="project" value="UniProtKB-EC"/>
</dbReference>
<protein>
    <submittedName>
        <fullName evidence="5">Type I restriction-modification system, specificity subunit S</fullName>
        <ecNumber evidence="5">3.1.21.3</ecNumber>
    </submittedName>
</protein>
<accession>A0A1W1BZR8</accession>
<dbReference type="Pfam" id="PF01420">
    <property type="entry name" value="Methylase_S"/>
    <property type="match status" value="2"/>
</dbReference>
<dbReference type="GO" id="GO:0009307">
    <property type="term" value="P:DNA restriction-modification system"/>
    <property type="evidence" value="ECO:0007669"/>
    <property type="project" value="UniProtKB-KW"/>
</dbReference>